<accession>A0A432W3A3</accession>
<evidence type="ECO:0000259" key="3">
    <source>
        <dbReference type="PROSITE" id="PS50977"/>
    </source>
</evidence>
<dbReference type="EMBL" id="PIPL01000003">
    <property type="protein sequence ID" value="RUO23854.1"/>
    <property type="molecule type" value="Genomic_DNA"/>
</dbReference>
<dbReference type="SUPFAM" id="SSF46689">
    <property type="entry name" value="Homeodomain-like"/>
    <property type="match status" value="1"/>
</dbReference>
<comment type="caution">
    <text evidence="4">The sequence shown here is derived from an EMBL/GenBank/DDBJ whole genome shotgun (WGS) entry which is preliminary data.</text>
</comment>
<feature type="DNA-binding region" description="H-T-H motif" evidence="2">
    <location>
        <begin position="24"/>
        <end position="43"/>
    </location>
</feature>
<protein>
    <submittedName>
        <fullName evidence="4">TetR/AcrR family transcriptional regulator</fullName>
    </submittedName>
</protein>
<evidence type="ECO:0000256" key="2">
    <source>
        <dbReference type="PROSITE-ProRule" id="PRU00335"/>
    </source>
</evidence>
<feature type="domain" description="HTH tetR-type" evidence="3">
    <location>
        <begin position="1"/>
        <end position="61"/>
    </location>
</feature>
<gene>
    <name evidence="4" type="ORF">CWE09_11925</name>
</gene>
<reference evidence="4 5" key="1">
    <citation type="journal article" date="2011" name="Front. Microbiol.">
        <title>Genomic signatures of strain selection and enhancement in Bacillus atrophaeus var. globigii, a historical biowarfare simulant.</title>
        <authorList>
            <person name="Gibbons H.S."/>
            <person name="Broomall S.M."/>
            <person name="McNew L.A."/>
            <person name="Daligault H."/>
            <person name="Chapman C."/>
            <person name="Bruce D."/>
            <person name="Karavis M."/>
            <person name="Krepps M."/>
            <person name="McGregor P.A."/>
            <person name="Hong C."/>
            <person name="Park K.H."/>
            <person name="Akmal A."/>
            <person name="Feldman A."/>
            <person name="Lin J.S."/>
            <person name="Chang W.E."/>
            <person name="Higgs B.W."/>
            <person name="Demirev P."/>
            <person name="Lindquist J."/>
            <person name="Liem A."/>
            <person name="Fochler E."/>
            <person name="Read T.D."/>
            <person name="Tapia R."/>
            <person name="Johnson S."/>
            <person name="Bishop-Lilly K.A."/>
            <person name="Detter C."/>
            <person name="Han C."/>
            <person name="Sozhamannan S."/>
            <person name="Rosenzweig C.N."/>
            <person name="Skowronski E.W."/>
        </authorList>
    </citation>
    <scope>NUCLEOTIDE SEQUENCE [LARGE SCALE GENOMIC DNA]</scope>
    <source>
        <strain evidence="4 5">MLST1</strain>
    </source>
</reference>
<dbReference type="InterPro" id="IPR001647">
    <property type="entry name" value="HTH_TetR"/>
</dbReference>
<evidence type="ECO:0000313" key="5">
    <source>
        <dbReference type="Proteomes" id="UP000288293"/>
    </source>
</evidence>
<dbReference type="Pfam" id="PF00440">
    <property type="entry name" value="TetR_N"/>
    <property type="match status" value="1"/>
</dbReference>
<dbReference type="AlphaFoldDB" id="A0A432W3A3"/>
<evidence type="ECO:0000313" key="4">
    <source>
        <dbReference type="EMBL" id="RUO23854.1"/>
    </source>
</evidence>
<evidence type="ECO:0000256" key="1">
    <source>
        <dbReference type="ARBA" id="ARBA00023125"/>
    </source>
</evidence>
<keyword evidence="1 2" id="KW-0238">DNA-binding</keyword>
<keyword evidence="5" id="KW-1185">Reference proteome</keyword>
<dbReference type="RefSeq" id="WP_126804274.1">
    <property type="nucleotide sequence ID" value="NZ_PIPL01000003.1"/>
</dbReference>
<dbReference type="Gene3D" id="1.10.357.10">
    <property type="entry name" value="Tetracycline Repressor, domain 2"/>
    <property type="match status" value="1"/>
</dbReference>
<dbReference type="InterPro" id="IPR009057">
    <property type="entry name" value="Homeodomain-like_sf"/>
</dbReference>
<name>A0A432W3A3_9GAMM</name>
<dbReference type="GO" id="GO:0003677">
    <property type="term" value="F:DNA binding"/>
    <property type="evidence" value="ECO:0007669"/>
    <property type="project" value="UniProtKB-UniRule"/>
</dbReference>
<proteinExistence type="predicted"/>
<sequence>MVSKQKIIQQALKQGETTGWERLTLADIAHGLDVKLAEIHHHFAQKDDIVDAWLDCADQALLKQAPNPEWTGLSGAERLHKVLWLWLSSMSDYRKVTGEMLLYKLEPGHVHLQLAGILRISRTVQWFREAAALQASHLQRIGQELALTKLFVATFVRWLNDSSNQQQRTYKYLEKRLAAGQRLNLWK</sequence>
<dbReference type="Proteomes" id="UP000288293">
    <property type="component" value="Unassembled WGS sequence"/>
</dbReference>
<dbReference type="PROSITE" id="PS50977">
    <property type="entry name" value="HTH_TETR_2"/>
    <property type="match status" value="1"/>
</dbReference>
<dbReference type="OrthoDB" id="7375611at2"/>
<organism evidence="4 5">
    <name type="scientific">Aliidiomarina minuta</name>
    <dbReference type="NCBI Taxonomy" id="880057"/>
    <lineage>
        <taxon>Bacteria</taxon>
        <taxon>Pseudomonadati</taxon>
        <taxon>Pseudomonadota</taxon>
        <taxon>Gammaproteobacteria</taxon>
        <taxon>Alteromonadales</taxon>
        <taxon>Idiomarinaceae</taxon>
        <taxon>Aliidiomarina</taxon>
    </lineage>
</organism>